<dbReference type="InterPro" id="IPR010645">
    <property type="entry name" value="MFS_4"/>
</dbReference>
<evidence type="ECO:0000313" key="5">
    <source>
        <dbReference type="EMBL" id="TRO83122.1"/>
    </source>
</evidence>
<evidence type="ECO:0000259" key="4">
    <source>
        <dbReference type="PROSITE" id="PS50850"/>
    </source>
</evidence>
<proteinExistence type="predicted"/>
<dbReference type="SUPFAM" id="SSF103473">
    <property type="entry name" value="MFS general substrate transporter"/>
    <property type="match status" value="1"/>
</dbReference>
<dbReference type="PROSITE" id="PS50850">
    <property type="entry name" value="MFS"/>
    <property type="match status" value="1"/>
</dbReference>
<dbReference type="InterPro" id="IPR020846">
    <property type="entry name" value="MFS_dom"/>
</dbReference>
<evidence type="ECO:0000313" key="6">
    <source>
        <dbReference type="Proteomes" id="UP000317155"/>
    </source>
</evidence>
<dbReference type="OrthoDB" id="9797953at2"/>
<dbReference type="GO" id="GO:0022857">
    <property type="term" value="F:transmembrane transporter activity"/>
    <property type="evidence" value="ECO:0007669"/>
    <property type="project" value="InterPro"/>
</dbReference>
<name>A0A550JIS8_9BACT</name>
<keyword evidence="1" id="KW-0812">Transmembrane</keyword>
<dbReference type="PANTHER" id="PTHR23537">
    <property type="match status" value="1"/>
</dbReference>
<keyword evidence="3" id="KW-0472">Membrane</keyword>
<dbReference type="PANTHER" id="PTHR23537:SF1">
    <property type="entry name" value="SUGAR TRANSPORTER"/>
    <property type="match status" value="1"/>
</dbReference>
<reference evidence="5 6" key="1">
    <citation type="submission" date="2019-07" db="EMBL/GenBank/DDBJ databases">
        <title>Insights of Desulfuromonas acetexigens electromicrobiology.</title>
        <authorList>
            <person name="Katuri K."/>
            <person name="Sapireddy V."/>
            <person name="Shaw D.R."/>
            <person name="Saikaly P."/>
        </authorList>
    </citation>
    <scope>NUCLEOTIDE SEQUENCE [LARGE SCALE GENOMIC DNA]</scope>
    <source>
        <strain evidence="5 6">2873</strain>
    </source>
</reference>
<dbReference type="AlphaFoldDB" id="A0A550JIS8"/>
<feature type="domain" description="Major facilitator superfamily (MFS) profile" evidence="4">
    <location>
        <begin position="10"/>
        <end position="405"/>
    </location>
</feature>
<dbReference type="Proteomes" id="UP000317155">
    <property type="component" value="Unassembled WGS sequence"/>
</dbReference>
<dbReference type="EMBL" id="VJVV01000002">
    <property type="protein sequence ID" value="TRO83122.1"/>
    <property type="molecule type" value="Genomic_DNA"/>
</dbReference>
<dbReference type="InterPro" id="IPR036259">
    <property type="entry name" value="MFS_trans_sf"/>
</dbReference>
<dbReference type="RefSeq" id="WP_092055624.1">
    <property type="nucleotide sequence ID" value="NZ_FOJJ01000012.1"/>
</dbReference>
<keyword evidence="2" id="KW-1133">Transmembrane helix</keyword>
<keyword evidence="6" id="KW-1185">Reference proteome</keyword>
<sequence>MKRPLPFHYAWIIALCGALTLFCCFGLARFSFGMLLPAMRADLGFGYDRMGFVSTGNFVGYLISVGLAPLVLRRVKPRLLVSLALALIALALLGISQSSSFAVIVGLYALVGVGGGFANIPIMVLVSHWFRRERRGRAAGLMVAGNGVGIILSGFLIPWLNDVLGANGWRAGWLILGGIILLLALVVGLLLRNDPADLGLEPVGRIQAPREAELIPHEAPGAGRVLAQLGLLYAIFGATYLIYGTFIVTTLVEEYAFGEGTAGLFWSWVGFFAIFSGVSFGALSDHIGRKWGLMAVFILQTAAYGLAGSGFGPWAMFVSVVLYGLGMFAIPTIMAAAVGDYLGLSRAAAAFSLLTFCFAIGQTLGPSGAGMLGQALGGFAPAYLLSAASTALAALLTGLLPKPAEPH</sequence>
<protein>
    <submittedName>
        <fullName evidence="5">YbfB/YjiJ family MFS transporter</fullName>
    </submittedName>
</protein>
<comment type="caution">
    <text evidence="5">The sequence shown here is derived from an EMBL/GenBank/DDBJ whole genome shotgun (WGS) entry which is preliminary data.</text>
</comment>
<evidence type="ECO:0000256" key="1">
    <source>
        <dbReference type="ARBA" id="ARBA00022692"/>
    </source>
</evidence>
<dbReference type="Gene3D" id="1.20.1250.20">
    <property type="entry name" value="MFS general substrate transporter like domains"/>
    <property type="match status" value="2"/>
</dbReference>
<evidence type="ECO:0000256" key="3">
    <source>
        <dbReference type="ARBA" id="ARBA00023136"/>
    </source>
</evidence>
<gene>
    <name evidence="5" type="ORF">FL622_03295</name>
</gene>
<dbReference type="GO" id="GO:0005886">
    <property type="term" value="C:plasma membrane"/>
    <property type="evidence" value="ECO:0007669"/>
    <property type="project" value="TreeGrafter"/>
</dbReference>
<accession>A0A550JIS8</accession>
<evidence type="ECO:0000256" key="2">
    <source>
        <dbReference type="ARBA" id="ARBA00022989"/>
    </source>
</evidence>
<dbReference type="Pfam" id="PF06779">
    <property type="entry name" value="MFS_4"/>
    <property type="match status" value="1"/>
</dbReference>
<organism evidence="5 6">
    <name type="scientific">Trichloromonas acetexigens</name>
    <dbReference type="NCBI Taxonomy" id="38815"/>
    <lineage>
        <taxon>Bacteria</taxon>
        <taxon>Pseudomonadati</taxon>
        <taxon>Thermodesulfobacteriota</taxon>
        <taxon>Desulfuromonadia</taxon>
        <taxon>Desulfuromonadales</taxon>
        <taxon>Trichloromonadaceae</taxon>
        <taxon>Trichloromonas</taxon>
    </lineage>
</organism>